<gene>
    <name evidence="2" type="ORF">SARC_08338</name>
</gene>
<dbReference type="GeneID" id="25908842"/>
<dbReference type="AlphaFoldDB" id="A0A0L0FR68"/>
<proteinExistence type="predicted"/>
<evidence type="ECO:0000256" key="1">
    <source>
        <dbReference type="SAM" id="MobiDB-lite"/>
    </source>
</evidence>
<dbReference type="EMBL" id="KQ242338">
    <property type="protein sequence ID" value="KNC79265.1"/>
    <property type="molecule type" value="Genomic_DNA"/>
</dbReference>
<evidence type="ECO:0000313" key="2">
    <source>
        <dbReference type="EMBL" id="KNC79265.1"/>
    </source>
</evidence>
<protein>
    <submittedName>
        <fullName evidence="2">Uncharacterized protein</fullName>
    </submittedName>
</protein>
<keyword evidence="3" id="KW-1185">Reference proteome</keyword>
<sequence length="65" mass="7641">MGALRHQLRERKPKAKEAATAGEFDNHDVKKSSVGFHNKFRELKRRYKGFQRKKVIEKKDSGNEQ</sequence>
<feature type="region of interest" description="Disordered" evidence="1">
    <location>
        <begin position="1"/>
        <end position="23"/>
    </location>
</feature>
<dbReference type="RefSeq" id="XP_014153167.1">
    <property type="nucleotide sequence ID" value="XM_014297692.1"/>
</dbReference>
<accession>A0A0L0FR68</accession>
<organism evidence="2 3">
    <name type="scientific">Sphaeroforma arctica JP610</name>
    <dbReference type="NCBI Taxonomy" id="667725"/>
    <lineage>
        <taxon>Eukaryota</taxon>
        <taxon>Ichthyosporea</taxon>
        <taxon>Ichthyophonida</taxon>
        <taxon>Sphaeroforma</taxon>
    </lineage>
</organism>
<reference evidence="2 3" key="1">
    <citation type="submission" date="2011-02" db="EMBL/GenBank/DDBJ databases">
        <title>The Genome Sequence of Sphaeroforma arctica JP610.</title>
        <authorList>
            <consortium name="The Broad Institute Genome Sequencing Platform"/>
            <person name="Russ C."/>
            <person name="Cuomo C."/>
            <person name="Young S.K."/>
            <person name="Zeng Q."/>
            <person name="Gargeya S."/>
            <person name="Alvarado L."/>
            <person name="Berlin A."/>
            <person name="Chapman S.B."/>
            <person name="Chen Z."/>
            <person name="Freedman E."/>
            <person name="Gellesch M."/>
            <person name="Goldberg J."/>
            <person name="Griggs A."/>
            <person name="Gujja S."/>
            <person name="Heilman E."/>
            <person name="Heiman D."/>
            <person name="Howarth C."/>
            <person name="Mehta T."/>
            <person name="Neiman D."/>
            <person name="Pearson M."/>
            <person name="Roberts A."/>
            <person name="Saif S."/>
            <person name="Shea T."/>
            <person name="Shenoy N."/>
            <person name="Sisk P."/>
            <person name="Stolte C."/>
            <person name="Sykes S."/>
            <person name="White J."/>
            <person name="Yandava C."/>
            <person name="Burger G."/>
            <person name="Gray M.W."/>
            <person name="Holland P.W.H."/>
            <person name="King N."/>
            <person name="Lang F.B.F."/>
            <person name="Roger A.J."/>
            <person name="Ruiz-Trillo I."/>
            <person name="Haas B."/>
            <person name="Nusbaum C."/>
            <person name="Birren B."/>
        </authorList>
    </citation>
    <scope>NUCLEOTIDE SEQUENCE [LARGE SCALE GENOMIC DNA]</scope>
    <source>
        <strain evidence="2 3">JP610</strain>
    </source>
</reference>
<feature type="compositionally biased region" description="Basic residues" evidence="1">
    <location>
        <begin position="1"/>
        <end position="14"/>
    </location>
</feature>
<name>A0A0L0FR68_9EUKA</name>
<evidence type="ECO:0000313" key="3">
    <source>
        <dbReference type="Proteomes" id="UP000054560"/>
    </source>
</evidence>
<dbReference type="Proteomes" id="UP000054560">
    <property type="component" value="Unassembled WGS sequence"/>
</dbReference>